<dbReference type="AlphaFoldDB" id="A0A239L217"/>
<dbReference type="Pfam" id="PF20084">
    <property type="entry name" value="TrbK"/>
    <property type="match status" value="1"/>
</dbReference>
<protein>
    <submittedName>
        <fullName evidence="2">Conjugative transfer region protein TrbK</fullName>
    </submittedName>
</protein>
<evidence type="ECO:0000256" key="1">
    <source>
        <dbReference type="SAM" id="MobiDB-lite"/>
    </source>
</evidence>
<feature type="region of interest" description="Disordered" evidence="1">
    <location>
        <begin position="78"/>
        <end position="103"/>
    </location>
</feature>
<dbReference type="NCBIfam" id="TIGR04360">
    <property type="entry name" value="other_trbK"/>
    <property type="match status" value="1"/>
</dbReference>
<gene>
    <name evidence="2" type="ORF">SAMN06295955_11857</name>
</gene>
<name>A0A239L217_9SPHN</name>
<evidence type="ECO:0000313" key="2">
    <source>
        <dbReference type="EMBL" id="SNT24355.1"/>
    </source>
</evidence>
<dbReference type="InterPro" id="IPR027587">
    <property type="entry name" value="TrbK"/>
</dbReference>
<evidence type="ECO:0000313" key="3">
    <source>
        <dbReference type="Proteomes" id="UP000198339"/>
    </source>
</evidence>
<proteinExistence type="predicted"/>
<accession>A0A239L217</accession>
<keyword evidence="3" id="KW-1185">Reference proteome</keyword>
<organism evidence="2 3">
    <name type="scientific">Sphingopyxis indica</name>
    <dbReference type="NCBI Taxonomy" id="436663"/>
    <lineage>
        <taxon>Bacteria</taxon>
        <taxon>Pseudomonadati</taxon>
        <taxon>Pseudomonadota</taxon>
        <taxon>Alphaproteobacteria</taxon>
        <taxon>Sphingomonadales</taxon>
        <taxon>Sphingomonadaceae</taxon>
        <taxon>Sphingopyxis</taxon>
    </lineage>
</organism>
<dbReference type="Proteomes" id="UP000198339">
    <property type="component" value="Unassembled WGS sequence"/>
</dbReference>
<sequence>MSRTTRIAGVALAGGILMATAITIATREEPPRREPPPVIEEAADPLHAELARCRTITGPDAECERIWQAQRDRFFGRDDVDTSAPRRNALIGEGGNPAHEETR</sequence>
<dbReference type="EMBL" id="FZPA01000018">
    <property type="protein sequence ID" value="SNT24355.1"/>
    <property type="molecule type" value="Genomic_DNA"/>
</dbReference>
<reference evidence="2 3" key="1">
    <citation type="submission" date="2017-06" db="EMBL/GenBank/DDBJ databases">
        <authorList>
            <person name="Kim H.J."/>
            <person name="Triplett B.A."/>
        </authorList>
    </citation>
    <scope>NUCLEOTIDE SEQUENCE [LARGE SCALE GENOMIC DNA]</scope>
    <source>
        <strain evidence="2 3">DS15</strain>
    </source>
</reference>